<proteinExistence type="inferred from homology"/>
<name>A0A1H5SAC5_9CLOT</name>
<evidence type="ECO:0000259" key="3">
    <source>
        <dbReference type="Pfam" id="PF00460"/>
    </source>
</evidence>
<dbReference type="Proteomes" id="UP000242850">
    <property type="component" value="Unassembled WGS sequence"/>
</dbReference>
<dbReference type="InterPro" id="IPR037925">
    <property type="entry name" value="FlgE/F/G-like"/>
</dbReference>
<accession>A0A1H5SAC5</accession>
<feature type="domain" description="Flagellar hook protein FlgE/F/G-like D1" evidence="5">
    <location>
        <begin position="96"/>
        <end position="149"/>
    </location>
</feature>
<dbReference type="InterPro" id="IPR053967">
    <property type="entry name" value="LlgE_F_G-like_D1"/>
</dbReference>
<dbReference type="NCBIfam" id="TIGR03506">
    <property type="entry name" value="FlgEFG_subfam"/>
    <property type="match status" value="1"/>
</dbReference>
<feature type="domain" description="Flagellar basal-body/hook protein C-terminal" evidence="4">
    <location>
        <begin position="191"/>
        <end position="235"/>
    </location>
</feature>
<protein>
    <submittedName>
        <fullName evidence="6">Flagellar basal-body rod protein FlgG</fullName>
    </submittedName>
</protein>
<sequence>MLRGLYTAASGMISRQIQSENLSNNVSNINTPGYKKQKVVLKSFEELLIQNKDKYIGEKCFKRNLGTMELGVGIDDTVVDFSQGVLEKTDRDLDFAIDGKGFFTLVDDNGNIKYTRDGRFILDKEGYLKNIFGYKVLGNDGRPIRINSKEINVNDINFLITDFDDKSQLKKDMNNMFLAQSQGRVVNSNIKQGYLEKSNVDTIEVITEMISIMRSFESNQKVIQVLDETLGKTVNDIGSIK</sequence>
<keyword evidence="2" id="KW-0975">Bacterial flagellum</keyword>
<organism evidence="6 7">
    <name type="scientific">Caloramator fervidus</name>
    <dbReference type="NCBI Taxonomy" id="29344"/>
    <lineage>
        <taxon>Bacteria</taxon>
        <taxon>Bacillati</taxon>
        <taxon>Bacillota</taxon>
        <taxon>Clostridia</taxon>
        <taxon>Eubacteriales</taxon>
        <taxon>Clostridiaceae</taxon>
        <taxon>Caloramator</taxon>
    </lineage>
</organism>
<keyword evidence="6" id="KW-0966">Cell projection</keyword>
<dbReference type="GO" id="GO:0071978">
    <property type="term" value="P:bacterial-type flagellum-dependent swarming motility"/>
    <property type="evidence" value="ECO:0007669"/>
    <property type="project" value="TreeGrafter"/>
</dbReference>
<dbReference type="InterPro" id="IPR020013">
    <property type="entry name" value="Flagellar_FlgE/F/G"/>
</dbReference>
<dbReference type="InterPro" id="IPR010930">
    <property type="entry name" value="Flg_bb/hook_C_dom"/>
</dbReference>
<comment type="subcellular location">
    <subcellularLocation>
        <location evidence="2">Bacterial flagellum basal body</location>
    </subcellularLocation>
</comment>
<dbReference type="AlphaFoldDB" id="A0A1H5SAC5"/>
<evidence type="ECO:0000313" key="7">
    <source>
        <dbReference type="Proteomes" id="UP000242850"/>
    </source>
</evidence>
<dbReference type="RefSeq" id="WP_103895339.1">
    <property type="nucleotide sequence ID" value="NZ_FNUK01000002.1"/>
</dbReference>
<dbReference type="PANTHER" id="PTHR30435">
    <property type="entry name" value="FLAGELLAR PROTEIN"/>
    <property type="match status" value="1"/>
</dbReference>
<evidence type="ECO:0000256" key="1">
    <source>
        <dbReference type="ARBA" id="ARBA00009677"/>
    </source>
</evidence>
<dbReference type="SUPFAM" id="SSF117143">
    <property type="entry name" value="Flagellar hook protein flgE"/>
    <property type="match status" value="1"/>
</dbReference>
<dbReference type="Pfam" id="PF22692">
    <property type="entry name" value="LlgE_F_G_D1"/>
    <property type="match status" value="1"/>
</dbReference>
<dbReference type="EMBL" id="FNUK01000002">
    <property type="protein sequence ID" value="SEF47593.1"/>
    <property type="molecule type" value="Genomic_DNA"/>
</dbReference>
<keyword evidence="6" id="KW-0282">Flagellum</keyword>
<feature type="domain" description="Flagellar basal body rod protein N-terminal" evidence="3">
    <location>
        <begin position="5"/>
        <end position="35"/>
    </location>
</feature>
<dbReference type="InterPro" id="IPR001444">
    <property type="entry name" value="Flag_bb_rod_N"/>
</dbReference>
<evidence type="ECO:0000259" key="4">
    <source>
        <dbReference type="Pfam" id="PF06429"/>
    </source>
</evidence>
<reference evidence="7" key="1">
    <citation type="submission" date="2016-10" db="EMBL/GenBank/DDBJ databases">
        <authorList>
            <person name="Varghese N."/>
            <person name="Submissions S."/>
        </authorList>
    </citation>
    <scope>NUCLEOTIDE SEQUENCE [LARGE SCALE GENOMIC DNA]</scope>
    <source>
        <strain evidence="7">DSM 5463</strain>
    </source>
</reference>
<keyword evidence="7" id="KW-1185">Reference proteome</keyword>
<gene>
    <name evidence="6" type="ORF">SAMN05660865_00322</name>
</gene>
<dbReference type="OrthoDB" id="9800375at2"/>
<comment type="similarity">
    <text evidence="1 2">Belongs to the flagella basal body rod proteins family.</text>
</comment>
<dbReference type="Pfam" id="PF00460">
    <property type="entry name" value="Flg_bb_rod"/>
    <property type="match status" value="1"/>
</dbReference>
<evidence type="ECO:0000259" key="5">
    <source>
        <dbReference type="Pfam" id="PF22692"/>
    </source>
</evidence>
<evidence type="ECO:0000313" key="6">
    <source>
        <dbReference type="EMBL" id="SEF47593.1"/>
    </source>
</evidence>
<evidence type="ECO:0000256" key="2">
    <source>
        <dbReference type="RuleBase" id="RU362116"/>
    </source>
</evidence>
<dbReference type="GO" id="GO:0009425">
    <property type="term" value="C:bacterial-type flagellum basal body"/>
    <property type="evidence" value="ECO:0007669"/>
    <property type="project" value="UniProtKB-SubCell"/>
</dbReference>
<dbReference type="Pfam" id="PF06429">
    <property type="entry name" value="Flg_bbr_C"/>
    <property type="match status" value="1"/>
</dbReference>
<keyword evidence="6" id="KW-0969">Cilium</keyword>
<dbReference type="PANTHER" id="PTHR30435:SF19">
    <property type="entry name" value="FLAGELLAR BASAL-BODY ROD PROTEIN FLGG"/>
    <property type="match status" value="1"/>
</dbReference>